<dbReference type="RefSeq" id="WP_345730027.1">
    <property type="nucleotide sequence ID" value="NZ_BAAAYN010000028.1"/>
</dbReference>
<proteinExistence type="predicted"/>
<keyword evidence="3" id="KW-1185">Reference proteome</keyword>
<sequence length="245" mass="26277">MTTAAISETAVPEAAVAAGAVSAVPGSLVRAGDSATAFGRYPQYRDGMRWLEQFITQPHPDLGRQGAVCPRLAPALRADAVWLVAIAVPHFTRGNAVEAGRLLMRVFEDLATGPHRAITALLGFFPGLPAEQAAEFIDDGHRLLRAEFAEQGLMLGEFHASSTVGGVHNRAFPVMRCPTPMFAVRVMTPHDLLFADQPDTPPAGQVAFLRAYQRHVGSRLSPASRNELRARLVRAGQALHSGDSL</sequence>
<comment type="caution">
    <text evidence="2">The sequence shown here is derived from an EMBL/GenBank/DDBJ whole genome shotgun (WGS) entry which is preliminary data.</text>
</comment>
<accession>A0ABP6T2G8</accession>
<feature type="domain" description="DUF6875" evidence="1">
    <location>
        <begin position="48"/>
        <end position="225"/>
    </location>
</feature>
<reference evidence="3" key="1">
    <citation type="journal article" date="2019" name="Int. J. Syst. Evol. Microbiol.">
        <title>The Global Catalogue of Microorganisms (GCM) 10K type strain sequencing project: providing services to taxonomists for standard genome sequencing and annotation.</title>
        <authorList>
            <consortium name="The Broad Institute Genomics Platform"/>
            <consortium name="The Broad Institute Genome Sequencing Center for Infectious Disease"/>
            <person name="Wu L."/>
            <person name="Ma J."/>
        </authorList>
    </citation>
    <scope>NUCLEOTIDE SEQUENCE [LARGE SCALE GENOMIC DNA]</scope>
    <source>
        <strain evidence="3">JCM 9458</strain>
    </source>
</reference>
<protein>
    <recommendedName>
        <fullName evidence="1">DUF6875 domain-containing protein</fullName>
    </recommendedName>
</protein>
<evidence type="ECO:0000259" key="1">
    <source>
        <dbReference type="Pfam" id="PF21780"/>
    </source>
</evidence>
<name>A0ABP6T2G8_9ACTN</name>
<evidence type="ECO:0000313" key="2">
    <source>
        <dbReference type="EMBL" id="GAA3390279.1"/>
    </source>
</evidence>
<dbReference type="EMBL" id="BAAAYN010000028">
    <property type="protein sequence ID" value="GAA3390279.1"/>
    <property type="molecule type" value="Genomic_DNA"/>
</dbReference>
<evidence type="ECO:0000313" key="3">
    <source>
        <dbReference type="Proteomes" id="UP001501676"/>
    </source>
</evidence>
<gene>
    <name evidence="2" type="ORF">GCM10020369_43610</name>
</gene>
<dbReference type="InterPro" id="IPR049240">
    <property type="entry name" value="DUF6875"/>
</dbReference>
<dbReference type="Pfam" id="PF21780">
    <property type="entry name" value="DUF6875"/>
    <property type="match status" value="1"/>
</dbReference>
<organism evidence="2 3">
    <name type="scientific">Cryptosporangium minutisporangium</name>
    <dbReference type="NCBI Taxonomy" id="113569"/>
    <lineage>
        <taxon>Bacteria</taxon>
        <taxon>Bacillati</taxon>
        <taxon>Actinomycetota</taxon>
        <taxon>Actinomycetes</taxon>
        <taxon>Cryptosporangiales</taxon>
        <taxon>Cryptosporangiaceae</taxon>
        <taxon>Cryptosporangium</taxon>
    </lineage>
</organism>
<dbReference type="Proteomes" id="UP001501676">
    <property type="component" value="Unassembled WGS sequence"/>
</dbReference>